<protein>
    <submittedName>
        <fullName evidence="1">Uncharacterized protein</fullName>
    </submittedName>
</protein>
<sequence length="277" mass="29977">MAWGGSDPGCPLLRRLPDQTSGRRTTPAAGAPQFEGLMEIDRADGRTPNQLRPLSCSRGVLHRAHGSASWSQGNTQILAAAYGPKAGTKKNENPERASFEVIWKPKSGQIGKQEEEYEMILKRTIQSICVLTVNPNTTTSVIVQVVHDDGALLPCAINAACAALVDAGIPLKHLAVSICCSLVEPGIVMLDPTKLEEEKMKAFTYLVFPNSSHSVLNKGSAQSENNDETEQGLITSVTHGIMSVDDYLQCLERGRAATTKLSDFLRRNLQPQLPSNT</sequence>
<gene>
    <name evidence="1" type="ORF">MLD38_007034</name>
</gene>
<name>A0ACB9RP11_9MYRT</name>
<proteinExistence type="predicted"/>
<evidence type="ECO:0000313" key="1">
    <source>
        <dbReference type="EMBL" id="KAI4380896.1"/>
    </source>
</evidence>
<evidence type="ECO:0000313" key="2">
    <source>
        <dbReference type="Proteomes" id="UP001057402"/>
    </source>
</evidence>
<dbReference type="Proteomes" id="UP001057402">
    <property type="component" value="Chromosome 3"/>
</dbReference>
<organism evidence="1 2">
    <name type="scientific">Melastoma candidum</name>
    <dbReference type="NCBI Taxonomy" id="119954"/>
    <lineage>
        <taxon>Eukaryota</taxon>
        <taxon>Viridiplantae</taxon>
        <taxon>Streptophyta</taxon>
        <taxon>Embryophyta</taxon>
        <taxon>Tracheophyta</taxon>
        <taxon>Spermatophyta</taxon>
        <taxon>Magnoliopsida</taxon>
        <taxon>eudicotyledons</taxon>
        <taxon>Gunneridae</taxon>
        <taxon>Pentapetalae</taxon>
        <taxon>rosids</taxon>
        <taxon>malvids</taxon>
        <taxon>Myrtales</taxon>
        <taxon>Melastomataceae</taxon>
        <taxon>Melastomatoideae</taxon>
        <taxon>Melastomateae</taxon>
        <taxon>Melastoma</taxon>
    </lineage>
</organism>
<accession>A0ACB9RP11</accession>
<reference evidence="2" key="1">
    <citation type="journal article" date="2023" name="Front. Plant Sci.">
        <title>Chromosomal-level genome assembly of Melastoma candidum provides insights into trichome evolution.</title>
        <authorList>
            <person name="Zhong Y."/>
            <person name="Wu W."/>
            <person name="Sun C."/>
            <person name="Zou P."/>
            <person name="Liu Y."/>
            <person name="Dai S."/>
            <person name="Zhou R."/>
        </authorList>
    </citation>
    <scope>NUCLEOTIDE SEQUENCE [LARGE SCALE GENOMIC DNA]</scope>
</reference>
<keyword evidence="2" id="KW-1185">Reference proteome</keyword>
<dbReference type="EMBL" id="CM042882">
    <property type="protein sequence ID" value="KAI4380896.1"/>
    <property type="molecule type" value="Genomic_DNA"/>
</dbReference>
<comment type="caution">
    <text evidence="1">The sequence shown here is derived from an EMBL/GenBank/DDBJ whole genome shotgun (WGS) entry which is preliminary data.</text>
</comment>